<gene>
    <name evidence="1" type="ORF">SVA_2584</name>
</gene>
<dbReference type="KEGG" id="sva:SVA_2584"/>
<reference evidence="1 2" key="1">
    <citation type="submission" date="2015-08" db="EMBL/GenBank/DDBJ databases">
        <title>Complete genome sequence of Sulfurifustis variabilis.</title>
        <authorList>
            <person name="Miura A."/>
            <person name="Kojima H."/>
            <person name="Fukui M."/>
        </authorList>
    </citation>
    <scope>NUCLEOTIDE SEQUENCE [LARGE SCALE GENOMIC DNA]</scope>
    <source>
        <strain evidence="2">skN76</strain>
    </source>
</reference>
<evidence type="ECO:0000313" key="2">
    <source>
        <dbReference type="Proteomes" id="UP000218899"/>
    </source>
</evidence>
<dbReference type="InterPro" id="IPR025833">
    <property type="entry name" value="GDYXXLXY"/>
</dbReference>
<evidence type="ECO:0000313" key="1">
    <source>
        <dbReference type="EMBL" id="BAU49132.1"/>
    </source>
</evidence>
<dbReference type="Proteomes" id="UP000218899">
    <property type="component" value="Chromosome"/>
</dbReference>
<protein>
    <recommendedName>
        <fullName evidence="3">Membrane-anchored protein</fullName>
    </recommendedName>
</protein>
<organism evidence="1 2">
    <name type="scientific">Sulfurifustis variabilis</name>
    <dbReference type="NCBI Taxonomy" id="1675686"/>
    <lineage>
        <taxon>Bacteria</taxon>
        <taxon>Pseudomonadati</taxon>
        <taxon>Pseudomonadota</taxon>
        <taxon>Gammaproteobacteria</taxon>
        <taxon>Acidiferrobacterales</taxon>
        <taxon>Acidiferrobacteraceae</taxon>
        <taxon>Sulfurifustis</taxon>
    </lineage>
</organism>
<proteinExistence type="predicted"/>
<keyword evidence="2" id="KW-1185">Reference proteome</keyword>
<dbReference type="OrthoDB" id="4868247at2"/>
<dbReference type="AlphaFoldDB" id="A0A1B4V909"/>
<dbReference type="EMBL" id="AP014936">
    <property type="protein sequence ID" value="BAU49132.1"/>
    <property type="molecule type" value="Genomic_DNA"/>
</dbReference>
<sequence length="192" mass="21071">MSIGRRVALVVVLQTLALLAMVGLKQYTLSTGVPVVLKTEPIDPRSLFRGDYVRLNYAISQLALERLAGDDAFERGDTAYVLVRQGNEYWEPVSVHGRMPDAPAGQVAIKGRVEYVNGFMWQGAGRPAVPGKTIAVKYGIENYFVPEGEGRALERPKPGETVSIRVVVDKYGNPGIKAVLVNGKERYVEKVL</sequence>
<dbReference type="RefSeq" id="WP_096461581.1">
    <property type="nucleotide sequence ID" value="NZ_AP014936.1"/>
</dbReference>
<evidence type="ECO:0008006" key="3">
    <source>
        <dbReference type="Google" id="ProtNLM"/>
    </source>
</evidence>
<accession>A0A1B4V909</accession>
<dbReference type="Pfam" id="PF14345">
    <property type="entry name" value="GDYXXLXY"/>
    <property type="match status" value="1"/>
</dbReference>
<name>A0A1B4V909_9GAMM</name>